<gene>
    <name evidence="2" type="ORF">IscW_ISCW001275</name>
</gene>
<dbReference type="EMBL" id="DS630829">
    <property type="protein sequence ID" value="EEC01283.1"/>
    <property type="molecule type" value="Genomic_DNA"/>
</dbReference>
<feature type="transmembrane region" description="Helical" evidence="1">
    <location>
        <begin position="6"/>
        <end position="29"/>
    </location>
</feature>
<dbReference type="VEuPathDB" id="VectorBase:ISCP_017400"/>
<dbReference type="AlphaFoldDB" id="B7P3W1"/>
<evidence type="ECO:0000313" key="3">
    <source>
        <dbReference type="EnsemblMetazoa" id="ISCW001275-PA"/>
    </source>
</evidence>
<dbReference type="HOGENOM" id="CLU_1976018_0_0_1"/>
<keyword evidence="1" id="KW-0812">Transmembrane</keyword>
<proteinExistence type="predicted"/>
<dbReference type="PANTHER" id="PTHR11360:SF303">
    <property type="entry name" value="MAJOR FACILITATOR SUPERFAMILY (MFS) PROFILE DOMAIN-CONTAINING PROTEIN"/>
    <property type="match status" value="1"/>
</dbReference>
<evidence type="ECO:0000313" key="4">
    <source>
        <dbReference type="Proteomes" id="UP000001555"/>
    </source>
</evidence>
<dbReference type="PaxDb" id="6945-B7P3W1"/>
<accession>B7P3W1</accession>
<keyword evidence="1" id="KW-1133">Transmembrane helix</keyword>
<dbReference type="EMBL" id="ABJB010318987">
    <property type="status" value="NOT_ANNOTATED_CDS"/>
    <property type="molecule type" value="Genomic_DNA"/>
</dbReference>
<name>B7P3W1_IXOSC</name>
<reference evidence="3" key="2">
    <citation type="submission" date="2020-05" db="UniProtKB">
        <authorList>
            <consortium name="EnsemblMetazoa"/>
        </authorList>
    </citation>
    <scope>IDENTIFICATION</scope>
    <source>
        <strain evidence="3">wikel</strain>
    </source>
</reference>
<dbReference type="FunFam" id="1.20.1250.20:FF:002227">
    <property type="entry name" value="Monocarboxylate transporter, putative"/>
    <property type="match status" value="1"/>
</dbReference>
<organism>
    <name type="scientific">Ixodes scapularis</name>
    <name type="common">Black-legged tick</name>
    <name type="synonym">Deer tick</name>
    <dbReference type="NCBI Taxonomy" id="6945"/>
    <lineage>
        <taxon>Eukaryota</taxon>
        <taxon>Metazoa</taxon>
        <taxon>Ecdysozoa</taxon>
        <taxon>Arthropoda</taxon>
        <taxon>Chelicerata</taxon>
        <taxon>Arachnida</taxon>
        <taxon>Acari</taxon>
        <taxon>Parasitiformes</taxon>
        <taxon>Ixodida</taxon>
        <taxon>Ixodoidea</taxon>
        <taxon>Ixodidae</taxon>
        <taxon>Ixodinae</taxon>
        <taxon>Ixodes</taxon>
    </lineage>
</organism>
<feature type="non-terminal residue" evidence="2">
    <location>
        <position position="127"/>
    </location>
</feature>
<evidence type="ECO:0000313" key="2">
    <source>
        <dbReference type="EMBL" id="EEC01283.1"/>
    </source>
</evidence>
<keyword evidence="4" id="KW-1185">Reference proteome</keyword>
<protein>
    <submittedName>
        <fullName evidence="2 3">Monocarboxylate transporter, putative</fullName>
    </submittedName>
</protein>
<dbReference type="SUPFAM" id="SSF103473">
    <property type="entry name" value="MFS general substrate transporter"/>
    <property type="match status" value="1"/>
</dbReference>
<feature type="non-terminal residue" evidence="2">
    <location>
        <position position="1"/>
    </location>
</feature>
<dbReference type="VEuPathDB" id="VectorBase:ISCI001275"/>
<dbReference type="Gene3D" id="1.20.1250.20">
    <property type="entry name" value="MFS general substrate transporter like domains"/>
    <property type="match status" value="1"/>
</dbReference>
<dbReference type="EnsemblMetazoa" id="ISCW001275-RA">
    <property type="protein sequence ID" value="ISCW001275-PA"/>
    <property type="gene ID" value="ISCW001275"/>
</dbReference>
<dbReference type="OrthoDB" id="6416467at2759"/>
<dbReference type="InterPro" id="IPR036259">
    <property type="entry name" value="MFS_trans_sf"/>
</dbReference>
<dbReference type="PANTHER" id="PTHR11360">
    <property type="entry name" value="MONOCARBOXYLATE TRANSPORTER"/>
    <property type="match status" value="1"/>
</dbReference>
<dbReference type="VEuPathDB" id="VectorBase:ISCW001275"/>
<reference evidence="2 4" key="1">
    <citation type="submission" date="2008-03" db="EMBL/GenBank/DDBJ databases">
        <title>Annotation of Ixodes scapularis.</title>
        <authorList>
            <consortium name="Ixodes scapularis Genome Project Consortium"/>
            <person name="Caler E."/>
            <person name="Hannick L.I."/>
            <person name="Bidwell S."/>
            <person name="Joardar V."/>
            <person name="Thiagarajan M."/>
            <person name="Amedeo P."/>
            <person name="Galinsky K.J."/>
            <person name="Schobel S."/>
            <person name="Inman J."/>
            <person name="Hostetler J."/>
            <person name="Miller J."/>
            <person name="Hammond M."/>
            <person name="Megy K."/>
            <person name="Lawson D."/>
            <person name="Kodira C."/>
            <person name="Sutton G."/>
            <person name="Meyer J."/>
            <person name="Hill C.A."/>
            <person name="Birren B."/>
            <person name="Nene V."/>
            <person name="Collins F."/>
            <person name="Alarcon-Chaidez F."/>
            <person name="Wikel S."/>
            <person name="Strausberg R."/>
        </authorList>
    </citation>
    <scope>NUCLEOTIDE SEQUENCE [LARGE SCALE GENOMIC DNA]</scope>
    <source>
        <strain evidence="4">Wikel</strain>
        <strain evidence="2">Wikel colony</strain>
    </source>
</reference>
<evidence type="ECO:0000256" key="1">
    <source>
        <dbReference type="SAM" id="Phobius"/>
    </source>
</evidence>
<keyword evidence="1" id="KW-0472">Membrane</keyword>
<sequence length="127" mass="14134">FVITSFFFVSGIGVGVITVTYSIILTMYFDKYRGLTSGMKYAGSSCAGLVFPKLLAYLQEKYSFRGTLLICRGIVMHVSAIGIFAKEPPWTCLKSIEEDAKNTTKKRSFEIQNTAPNTQELHDLSNT</sequence>
<dbReference type="Proteomes" id="UP000001555">
    <property type="component" value="Unassembled WGS sequence"/>
</dbReference>
<dbReference type="InterPro" id="IPR050327">
    <property type="entry name" value="Proton-linked_MCT"/>
</dbReference>